<comment type="function">
    <text evidence="1">Histone-binding component that specifically recognizes H3 tails trimethylated on 'Lys-4' (H3K4me3), which mark transcription start sites of virtually all active genes.</text>
</comment>
<dbReference type="AlphaFoldDB" id="A0A2G2XBZ0"/>
<keyword evidence="1" id="KW-0862">Zinc</keyword>
<reference evidence="4 5" key="1">
    <citation type="journal article" date="2017" name="Genome Biol.">
        <title>New reference genome sequences of hot pepper reveal the massive evolution of plant disease-resistance genes by retroduplication.</title>
        <authorList>
            <person name="Kim S."/>
            <person name="Park J."/>
            <person name="Yeom S.I."/>
            <person name="Kim Y.M."/>
            <person name="Seo E."/>
            <person name="Kim K.T."/>
            <person name="Kim M.S."/>
            <person name="Lee J.M."/>
            <person name="Cheong K."/>
            <person name="Shin H.S."/>
            <person name="Kim S.B."/>
            <person name="Han K."/>
            <person name="Lee J."/>
            <person name="Park M."/>
            <person name="Lee H.A."/>
            <person name="Lee H.Y."/>
            <person name="Lee Y."/>
            <person name="Oh S."/>
            <person name="Lee J.H."/>
            <person name="Choi E."/>
            <person name="Choi E."/>
            <person name="Lee S.E."/>
            <person name="Jeon J."/>
            <person name="Kim H."/>
            <person name="Choi G."/>
            <person name="Song H."/>
            <person name="Lee J."/>
            <person name="Lee S.C."/>
            <person name="Kwon J.K."/>
            <person name="Lee H.Y."/>
            <person name="Koo N."/>
            <person name="Hong Y."/>
            <person name="Kim R.W."/>
            <person name="Kang W.H."/>
            <person name="Huh J.H."/>
            <person name="Kang B.C."/>
            <person name="Yang T.J."/>
            <person name="Lee Y.H."/>
            <person name="Bennetzen J.L."/>
            <person name="Choi D."/>
        </authorList>
    </citation>
    <scope>NUCLEOTIDE SEQUENCE [LARGE SCALE GENOMIC DNA]</scope>
    <source>
        <strain evidence="5">cv. PBC81</strain>
    </source>
</reference>
<dbReference type="STRING" id="33114.A0A2G2XBZ0"/>
<comment type="caution">
    <text evidence="4">The sequence shown here is derived from an EMBL/GenBank/DDBJ whole genome shotgun (WGS) entry which is preliminary data.</text>
</comment>
<name>A0A2G2XBZ0_CAPBA</name>
<comment type="subunit">
    <text evidence="1">Interacts with H3K4me3 and to a lesser extent with H3K4me2.</text>
</comment>
<sequence>MEESNKVKEVFDAYVTRRINLIEALITNGNSFHKTIYETYGKKWQVDLSTLSDYLLPRLPSSTMLLNFTSDKVPEYSWLSTFIIQCKIWLLFNVVYSKWLGKEDRGILFKKIDDMPKMKDIVLKVVKMKDYKYKDNDKDDEHIIQCDLCPDQYTSTMTDNENPESAAEAPINDCGRLGVRE</sequence>
<dbReference type="InterPro" id="IPR021998">
    <property type="entry name" value="Alfin_N"/>
</dbReference>
<evidence type="ECO:0000313" key="4">
    <source>
        <dbReference type="EMBL" id="PHT55026.1"/>
    </source>
</evidence>
<dbReference type="GO" id="GO:0006325">
    <property type="term" value="P:chromatin organization"/>
    <property type="evidence" value="ECO:0007669"/>
    <property type="project" value="UniProtKB-UniRule"/>
</dbReference>
<keyword evidence="1" id="KW-0805">Transcription regulation</keyword>
<keyword evidence="1" id="KW-0479">Metal-binding</keyword>
<evidence type="ECO:0000259" key="3">
    <source>
        <dbReference type="Pfam" id="PF12165"/>
    </source>
</evidence>
<dbReference type="Pfam" id="PF12165">
    <property type="entry name" value="Alfin"/>
    <property type="match status" value="1"/>
</dbReference>
<evidence type="ECO:0000313" key="5">
    <source>
        <dbReference type="Proteomes" id="UP000224567"/>
    </source>
</evidence>
<dbReference type="PANTHER" id="PTHR12321">
    <property type="entry name" value="CPG BINDING PROTEIN"/>
    <property type="match status" value="1"/>
</dbReference>
<feature type="domain" description="Alfin N-terminal" evidence="3">
    <location>
        <begin position="7"/>
        <end position="122"/>
    </location>
</feature>
<accession>A0A2G2XBZ0</accession>
<proteinExistence type="inferred from homology"/>
<keyword evidence="1" id="KW-0539">Nucleus</keyword>
<keyword evidence="1" id="KW-0804">Transcription</keyword>
<dbReference type="InterPro" id="IPR045104">
    <property type="entry name" value="Alfin"/>
</dbReference>
<dbReference type="GO" id="GO:0042393">
    <property type="term" value="F:histone binding"/>
    <property type="evidence" value="ECO:0007669"/>
    <property type="project" value="UniProtKB-UniRule"/>
</dbReference>
<keyword evidence="1" id="KW-0156">Chromatin regulator</keyword>
<gene>
    <name evidence="4" type="ORF">CQW23_03512</name>
</gene>
<dbReference type="GO" id="GO:0003712">
    <property type="term" value="F:transcription coregulator activity"/>
    <property type="evidence" value="ECO:0007669"/>
    <property type="project" value="TreeGrafter"/>
</dbReference>
<dbReference type="Proteomes" id="UP000224567">
    <property type="component" value="Unassembled WGS sequence"/>
</dbReference>
<keyword evidence="5" id="KW-1185">Reference proteome</keyword>
<reference evidence="5" key="2">
    <citation type="journal article" date="2017" name="J. Anim. Genet.">
        <title>Multiple reference genome sequences of hot pepper reveal the massive evolution of plant disease resistance genes by retroduplication.</title>
        <authorList>
            <person name="Kim S."/>
            <person name="Park J."/>
            <person name="Yeom S.-I."/>
            <person name="Kim Y.-M."/>
            <person name="Seo E."/>
            <person name="Kim K.-T."/>
            <person name="Kim M.-S."/>
            <person name="Lee J.M."/>
            <person name="Cheong K."/>
            <person name="Shin H.-S."/>
            <person name="Kim S.-B."/>
            <person name="Han K."/>
            <person name="Lee J."/>
            <person name="Park M."/>
            <person name="Lee H.-A."/>
            <person name="Lee H.-Y."/>
            <person name="Lee Y."/>
            <person name="Oh S."/>
            <person name="Lee J.H."/>
            <person name="Choi E."/>
            <person name="Choi E."/>
            <person name="Lee S.E."/>
            <person name="Jeon J."/>
            <person name="Kim H."/>
            <person name="Choi G."/>
            <person name="Song H."/>
            <person name="Lee J."/>
            <person name="Lee S.-C."/>
            <person name="Kwon J.-K."/>
            <person name="Lee H.-Y."/>
            <person name="Koo N."/>
            <person name="Hong Y."/>
            <person name="Kim R.W."/>
            <person name="Kang W.-H."/>
            <person name="Huh J.H."/>
            <person name="Kang B.-C."/>
            <person name="Yang T.-J."/>
            <person name="Lee Y.-H."/>
            <person name="Bennetzen J.L."/>
            <person name="Choi D."/>
        </authorList>
    </citation>
    <scope>NUCLEOTIDE SEQUENCE [LARGE SCALE GENOMIC DNA]</scope>
    <source>
        <strain evidence="5">cv. PBC81</strain>
    </source>
</reference>
<feature type="region of interest" description="Disordered" evidence="2">
    <location>
        <begin position="157"/>
        <end position="181"/>
    </location>
</feature>
<comment type="similarity">
    <text evidence="1">Belongs to the Alfin family.</text>
</comment>
<dbReference type="EMBL" id="MLFT02000002">
    <property type="protein sequence ID" value="PHT55026.1"/>
    <property type="molecule type" value="Genomic_DNA"/>
</dbReference>
<dbReference type="GO" id="GO:0006355">
    <property type="term" value="P:regulation of DNA-templated transcription"/>
    <property type="evidence" value="ECO:0007669"/>
    <property type="project" value="UniProtKB-UniRule"/>
</dbReference>
<evidence type="ECO:0000256" key="1">
    <source>
        <dbReference type="RuleBase" id="RU369089"/>
    </source>
</evidence>
<comment type="domain">
    <text evidence="1">The PHD-type zinc finger mediates the binding to H3K4me3.</text>
</comment>
<dbReference type="PANTHER" id="PTHR12321:SF98">
    <property type="entry name" value="PHD FINGER PROTEIN ALFIN-LIKE 5"/>
    <property type="match status" value="1"/>
</dbReference>
<keyword evidence="1" id="KW-0863">Zinc-finger</keyword>
<protein>
    <recommendedName>
        <fullName evidence="1">PHD finger protein ALFIN-LIKE</fullName>
    </recommendedName>
</protein>
<comment type="subcellular location">
    <subcellularLocation>
        <location evidence="1">Nucleus</location>
    </subcellularLocation>
</comment>
<evidence type="ECO:0000256" key="2">
    <source>
        <dbReference type="SAM" id="MobiDB-lite"/>
    </source>
</evidence>
<dbReference type="GO" id="GO:0008270">
    <property type="term" value="F:zinc ion binding"/>
    <property type="evidence" value="ECO:0007669"/>
    <property type="project" value="UniProtKB-KW"/>
</dbReference>
<dbReference type="GO" id="GO:0005634">
    <property type="term" value="C:nucleus"/>
    <property type="evidence" value="ECO:0007669"/>
    <property type="project" value="UniProtKB-SubCell"/>
</dbReference>
<organism evidence="4 5">
    <name type="scientific">Capsicum baccatum</name>
    <name type="common">Peruvian pepper</name>
    <dbReference type="NCBI Taxonomy" id="33114"/>
    <lineage>
        <taxon>Eukaryota</taxon>
        <taxon>Viridiplantae</taxon>
        <taxon>Streptophyta</taxon>
        <taxon>Embryophyta</taxon>
        <taxon>Tracheophyta</taxon>
        <taxon>Spermatophyta</taxon>
        <taxon>Magnoliopsida</taxon>
        <taxon>eudicotyledons</taxon>
        <taxon>Gunneridae</taxon>
        <taxon>Pentapetalae</taxon>
        <taxon>asterids</taxon>
        <taxon>lamiids</taxon>
        <taxon>Solanales</taxon>
        <taxon>Solanaceae</taxon>
        <taxon>Solanoideae</taxon>
        <taxon>Capsiceae</taxon>
        <taxon>Capsicum</taxon>
    </lineage>
</organism>
<dbReference type="GO" id="GO:0000976">
    <property type="term" value="F:transcription cis-regulatory region binding"/>
    <property type="evidence" value="ECO:0007669"/>
    <property type="project" value="TreeGrafter"/>
</dbReference>